<evidence type="ECO:0000256" key="1">
    <source>
        <dbReference type="ARBA" id="ARBA00022723"/>
    </source>
</evidence>
<dbReference type="AlphaFoldDB" id="E1ZRZ0"/>
<dbReference type="InParanoid" id="E1ZRZ0"/>
<organism evidence="8">
    <name type="scientific">Chlorella variabilis</name>
    <name type="common">Green alga</name>
    <dbReference type="NCBI Taxonomy" id="554065"/>
    <lineage>
        <taxon>Eukaryota</taxon>
        <taxon>Viridiplantae</taxon>
        <taxon>Chlorophyta</taxon>
        <taxon>core chlorophytes</taxon>
        <taxon>Trebouxiophyceae</taxon>
        <taxon>Chlorellales</taxon>
        <taxon>Chlorellaceae</taxon>
        <taxon>Chlorella clade</taxon>
        <taxon>Chlorella</taxon>
    </lineage>
</organism>
<reference evidence="7 8" key="1">
    <citation type="journal article" date="2010" name="Plant Cell">
        <title>The Chlorella variabilis NC64A genome reveals adaptation to photosymbiosis, coevolution with viruses, and cryptic sex.</title>
        <authorList>
            <person name="Blanc G."/>
            <person name="Duncan G."/>
            <person name="Agarkova I."/>
            <person name="Borodovsky M."/>
            <person name="Gurnon J."/>
            <person name="Kuo A."/>
            <person name="Lindquist E."/>
            <person name="Lucas S."/>
            <person name="Pangilinan J."/>
            <person name="Polle J."/>
            <person name="Salamov A."/>
            <person name="Terry A."/>
            <person name="Yamada T."/>
            <person name="Dunigan D.D."/>
            <person name="Grigoriev I.V."/>
            <person name="Claverie J.M."/>
            <person name="Van Etten J.L."/>
        </authorList>
    </citation>
    <scope>NUCLEOTIDE SEQUENCE [LARGE SCALE GENOMIC DNA]</scope>
    <source>
        <strain evidence="7 8">NC64A</strain>
    </source>
</reference>
<dbReference type="InterPro" id="IPR002893">
    <property type="entry name" value="Znf_MYND"/>
</dbReference>
<protein>
    <recommendedName>
        <fullName evidence="6">MYND-type domain-containing protein</fullName>
    </recommendedName>
</protein>
<keyword evidence="1" id="KW-0479">Metal-binding</keyword>
<accession>E1ZRZ0</accession>
<keyword evidence="2 4" id="KW-0863">Zinc-finger</keyword>
<proteinExistence type="predicted"/>
<dbReference type="Proteomes" id="UP000008141">
    <property type="component" value="Unassembled WGS sequence"/>
</dbReference>
<evidence type="ECO:0000256" key="5">
    <source>
        <dbReference type="SAM" id="MobiDB-lite"/>
    </source>
</evidence>
<feature type="region of interest" description="Disordered" evidence="5">
    <location>
        <begin position="802"/>
        <end position="838"/>
    </location>
</feature>
<dbReference type="Gene3D" id="6.10.140.2220">
    <property type="match status" value="1"/>
</dbReference>
<keyword evidence="3" id="KW-0862">Zinc</keyword>
<evidence type="ECO:0000313" key="7">
    <source>
        <dbReference type="EMBL" id="EFN51388.1"/>
    </source>
</evidence>
<dbReference type="GO" id="GO:0008270">
    <property type="term" value="F:zinc ion binding"/>
    <property type="evidence" value="ECO:0007669"/>
    <property type="project" value="UniProtKB-KW"/>
</dbReference>
<keyword evidence="8" id="KW-1185">Reference proteome</keyword>
<name>E1ZRZ0_CHLVA</name>
<feature type="domain" description="MYND-type" evidence="6">
    <location>
        <begin position="742"/>
        <end position="788"/>
    </location>
</feature>
<evidence type="ECO:0000313" key="8">
    <source>
        <dbReference type="Proteomes" id="UP000008141"/>
    </source>
</evidence>
<feature type="region of interest" description="Disordered" evidence="5">
    <location>
        <begin position="270"/>
        <end position="289"/>
    </location>
</feature>
<evidence type="ECO:0000256" key="3">
    <source>
        <dbReference type="ARBA" id="ARBA00022833"/>
    </source>
</evidence>
<dbReference type="PROSITE" id="PS50865">
    <property type="entry name" value="ZF_MYND_2"/>
    <property type="match status" value="1"/>
</dbReference>
<dbReference type="EMBL" id="GL433864">
    <property type="protein sequence ID" value="EFN51388.1"/>
    <property type="molecule type" value="Genomic_DNA"/>
</dbReference>
<dbReference type="RefSeq" id="XP_005843490.1">
    <property type="nucleotide sequence ID" value="XM_005843428.1"/>
</dbReference>
<gene>
    <name evidence="7" type="ORF">CHLNCDRAFT_141006</name>
</gene>
<dbReference type="Pfam" id="PF01753">
    <property type="entry name" value="zf-MYND"/>
    <property type="match status" value="1"/>
</dbReference>
<dbReference type="SUPFAM" id="SSF144232">
    <property type="entry name" value="HIT/MYND zinc finger-like"/>
    <property type="match status" value="1"/>
</dbReference>
<feature type="compositionally biased region" description="Basic and acidic residues" evidence="5">
    <location>
        <begin position="817"/>
        <end position="832"/>
    </location>
</feature>
<evidence type="ECO:0000256" key="4">
    <source>
        <dbReference type="PROSITE-ProRule" id="PRU00134"/>
    </source>
</evidence>
<evidence type="ECO:0000259" key="6">
    <source>
        <dbReference type="PROSITE" id="PS50865"/>
    </source>
</evidence>
<dbReference type="GeneID" id="17350820"/>
<feature type="region of interest" description="Disordered" evidence="5">
    <location>
        <begin position="680"/>
        <end position="699"/>
    </location>
</feature>
<sequence>MVAGLCAAFATPAADHAAAADVQLRALAFYDACIQVRATGGSLSGAGELAGKLVELSEALAQLNAALMGLGGGMGPEHETQLGAACYAVHGCAMLGRALALPRHVAYSVAQGGLRLVLGAGRAALLAGLAAAARGPAPAARAGELADGLRAAAGIQLAALHGMACGLQPPEETPTFAAGVAPPRGLLAWLLAVTDALLLPGAPPPEGTALKWAMSYLPLLELVMLPPLHHPGATPALSPAFRLAACRLALTRLLPALAAAAAAALDAADGGGGGRGVRLPPGTSPELGSPPFLLERVSGLCAMLQERDTLMPALVAVGCHADGPAAGCGGAAALAALAEAEAAVWCCGCEAAGDFAKLAEVTERRWQQTAQAPALAAAHARTCRLVHWLLVWTHGDALVARLLPDGGWCRLAAAMQGLAAAAGWAACDAADGEASVWEERESTLAQRSIFAAHLGASGALLHALGDRAQQRGTLVGERSGGGVVRGLGAGLGAVIGLLRGAGSAMRAAEAPRSAAGYMAALLVVVPHDCWHGADDALLRKLLAAVAAERPPGRRWPDAAAAQRRGHMLTTLASLADAQPRLAVSLVQAGVLELALDSALLAAACPFDAQYDLSASCLEAYACVVQALQRAAGEVCDALEAGGGGGPGPGSSSSAAAAAAAAAADLAARLRAAQAGFDALKQEAPRPAGQPSFAATGGTTTEEMAGLSRRLLPAAAELAALTRQGWQASPLAAAARGCAYLACASLGGEGGAEAGQGGGSRRCSGCRVAWYCGTECSHADWRAGHKRVCKALAAERVAERAAERERAAVRAQRAAGGSERRTAAEGRRERVRTPPDGAS</sequence>
<evidence type="ECO:0000256" key="2">
    <source>
        <dbReference type="ARBA" id="ARBA00022771"/>
    </source>
</evidence>
<dbReference type="KEGG" id="cvr:CHLNCDRAFT_141006"/>